<dbReference type="GO" id="GO:0020037">
    <property type="term" value="F:heme binding"/>
    <property type="evidence" value="ECO:0007669"/>
    <property type="project" value="InterPro"/>
</dbReference>
<keyword evidence="8" id="KW-0256">Endoplasmic reticulum</keyword>
<dbReference type="InterPro" id="IPR001128">
    <property type="entry name" value="Cyt_P450"/>
</dbReference>
<evidence type="ECO:0000313" key="16">
    <source>
        <dbReference type="EMBL" id="KAF2885096.1"/>
    </source>
</evidence>
<keyword evidence="17" id="KW-1185">Reference proteome</keyword>
<dbReference type="GO" id="GO:0005789">
    <property type="term" value="C:endoplasmic reticulum membrane"/>
    <property type="evidence" value="ECO:0007669"/>
    <property type="project" value="UniProtKB-SubCell"/>
</dbReference>
<evidence type="ECO:0000256" key="10">
    <source>
        <dbReference type="ARBA" id="ARBA00023002"/>
    </source>
</evidence>
<dbReference type="Proteomes" id="UP000801492">
    <property type="component" value="Unassembled WGS sequence"/>
</dbReference>
<name>A0A8K0CG98_IGNLU</name>
<comment type="similarity">
    <text evidence="5">Belongs to the cytochrome P450 family.</text>
</comment>
<feature type="binding site" description="axial binding residue" evidence="14">
    <location>
        <position position="243"/>
    </location>
    <ligand>
        <name>heme</name>
        <dbReference type="ChEBI" id="CHEBI:30413"/>
    </ligand>
    <ligandPart>
        <name>Fe</name>
        <dbReference type="ChEBI" id="CHEBI:18248"/>
    </ligandPart>
</feature>
<dbReference type="AlphaFoldDB" id="A0A8K0CG98"/>
<dbReference type="PRINTS" id="PR00463">
    <property type="entry name" value="EP450I"/>
</dbReference>
<evidence type="ECO:0000256" key="1">
    <source>
        <dbReference type="ARBA" id="ARBA00001971"/>
    </source>
</evidence>
<evidence type="ECO:0000256" key="11">
    <source>
        <dbReference type="ARBA" id="ARBA00023004"/>
    </source>
</evidence>
<keyword evidence="9" id="KW-0492">Microsome</keyword>
<evidence type="ECO:0000256" key="5">
    <source>
        <dbReference type="ARBA" id="ARBA00010617"/>
    </source>
</evidence>
<comment type="subcellular location">
    <subcellularLocation>
        <location evidence="4">Endoplasmic reticulum membrane</location>
        <topology evidence="4">Peripheral membrane protein</topology>
    </subcellularLocation>
    <subcellularLocation>
        <location evidence="3">Microsome membrane</location>
        <topology evidence="3">Peripheral membrane protein</topology>
    </subcellularLocation>
</comment>
<feature type="region of interest" description="Disordered" evidence="15">
    <location>
        <begin position="49"/>
        <end position="71"/>
    </location>
</feature>
<keyword evidence="12" id="KW-0503">Monooxygenase</keyword>
<dbReference type="GO" id="GO:0005506">
    <property type="term" value="F:iron ion binding"/>
    <property type="evidence" value="ECO:0007669"/>
    <property type="project" value="InterPro"/>
</dbReference>
<dbReference type="GO" id="GO:0016705">
    <property type="term" value="F:oxidoreductase activity, acting on paired donors, with incorporation or reduction of molecular oxygen"/>
    <property type="evidence" value="ECO:0007669"/>
    <property type="project" value="InterPro"/>
</dbReference>
<keyword evidence="13" id="KW-0472">Membrane</keyword>
<proteinExistence type="inferred from homology"/>
<evidence type="ECO:0000256" key="13">
    <source>
        <dbReference type="ARBA" id="ARBA00023136"/>
    </source>
</evidence>
<evidence type="ECO:0000256" key="9">
    <source>
        <dbReference type="ARBA" id="ARBA00022848"/>
    </source>
</evidence>
<evidence type="ECO:0000256" key="14">
    <source>
        <dbReference type="PIRSR" id="PIRSR602401-1"/>
    </source>
</evidence>
<dbReference type="PANTHER" id="PTHR24291">
    <property type="entry name" value="CYTOCHROME P450 FAMILY 4"/>
    <property type="match status" value="1"/>
</dbReference>
<comment type="caution">
    <text evidence="16">The sequence shown here is derived from an EMBL/GenBank/DDBJ whole genome shotgun (WGS) entry which is preliminary data.</text>
</comment>
<reference evidence="16" key="1">
    <citation type="submission" date="2019-08" db="EMBL/GenBank/DDBJ databases">
        <title>The genome of the North American firefly Photinus pyralis.</title>
        <authorList>
            <consortium name="Photinus pyralis genome working group"/>
            <person name="Fallon T.R."/>
            <person name="Sander Lower S.E."/>
            <person name="Weng J.-K."/>
        </authorList>
    </citation>
    <scope>NUCLEOTIDE SEQUENCE</scope>
    <source>
        <strain evidence="16">TRF0915ILg1</strain>
        <tissue evidence="16">Whole body</tissue>
    </source>
</reference>
<organism evidence="16 17">
    <name type="scientific">Ignelater luminosus</name>
    <name type="common">Cucubano</name>
    <name type="synonym">Pyrophorus luminosus</name>
    <dbReference type="NCBI Taxonomy" id="2038154"/>
    <lineage>
        <taxon>Eukaryota</taxon>
        <taxon>Metazoa</taxon>
        <taxon>Ecdysozoa</taxon>
        <taxon>Arthropoda</taxon>
        <taxon>Hexapoda</taxon>
        <taxon>Insecta</taxon>
        <taxon>Pterygota</taxon>
        <taxon>Neoptera</taxon>
        <taxon>Endopterygota</taxon>
        <taxon>Coleoptera</taxon>
        <taxon>Polyphaga</taxon>
        <taxon>Elateriformia</taxon>
        <taxon>Elateroidea</taxon>
        <taxon>Elateridae</taxon>
        <taxon>Agrypninae</taxon>
        <taxon>Pyrophorini</taxon>
        <taxon>Ignelater</taxon>
    </lineage>
</organism>
<comment type="cofactor">
    <cofactor evidence="1 14">
        <name>heme</name>
        <dbReference type="ChEBI" id="CHEBI:30413"/>
    </cofactor>
</comment>
<protein>
    <recommendedName>
        <fullName evidence="18">Cytochrome P450</fullName>
    </recommendedName>
</protein>
<dbReference type="GO" id="GO:0004497">
    <property type="term" value="F:monooxygenase activity"/>
    <property type="evidence" value="ECO:0007669"/>
    <property type="project" value="UniProtKB-KW"/>
</dbReference>
<dbReference type="SUPFAM" id="SSF48264">
    <property type="entry name" value="Cytochrome P450"/>
    <property type="match status" value="1"/>
</dbReference>
<dbReference type="Gene3D" id="1.10.630.10">
    <property type="entry name" value="Cytochrome P450"/>
    <property type="match status" value="1"/>
</dbReference>
<dbReference type="Pfam" id="PF00067">
    <property type="entry name" value="p450"/>
    <property type="match status" value="1"/>
</dbReference>
<keyword evidence="11 14" id="KW-0408">Iron</keyword>
<keyword evidence="10" id="KW-0560">Oxidoreductase</keyword>
<evidence type="ECO:0008006" key="18">
    <source>
        <dbReference type="Google" id="ProtNLM"/>
    </source>
</evidence>
<evidence type="ECO:0000313" key="17">
    <source>
        <dbReference type="Proteomes" id="UP000801492"/>
    </source>
</evidence>
<dbReference type="OrthoDB" id="1470350at2759"/>
<evidence type="ECO:0000256" key="7">
    <source>
        <dbReference type="ARBA" id="ARBA00022723"/>
    </source>
</evidence>
<dbReference type="EMBL" id="VTPC01090039">
    <property type="protein sequence ID" value="KAF2885096.1"/>
    <property type="molecule type" value="Genomic_DNA"/>
</dbReference>
<accession>A0A8K0CG98</accession>
<evidence type="ECO:0000256" key="6">
    <source>
        <dbReference type="ARBA" id="ARBA00022617"/>
    </source>
</evidence>
<evidence type="ECO:0000256" key="12">
    <source>
        <dbReference type="ARBA" id="ARBA00023033"/>
    </source>
</evidence>
<dbReference type="InterPro" id="IPR002401">
    <property type="entry name" value="Cyt_P450_E_grp-I"/>
</dbReference>
<keyword evidence="6 14" id="KW-0349">Heme</keyword>
<keyword evidence="7 14" id="KW-0479">Metal-binding</keyword>
<evidence type="ECO:0000256" key="8">
    <source>
        <dbReference type="ARBA" id="ARBA00022824"/>
    </source>
</evidence>
<dbReference type="InterPro" id="IPR050196">
    <property type="entry name" value="Cytochrome_P450_Monoox"/>
</dbReference>
<dbReference type="PRINTS" id="PR00385">
    <property type="entry name" value="P450"/>
</dbReference>
<evidence type="ECO:0000256" key="2">
    <source>
        <dbReference type="ARBA" id="ARBA00003690"/>
    </source>
</evidence>
<sequence>MEIMFKRKFVIWHHYDFVFNLTPLAKQYTDLAAKIHTFTSTVSSKKKTNCVSGEAERKNESPEALSEDGSSAGRTFLQQLLELSEEGANFTDEEIRDEVDTFMIGGSATTASMNTFVFIMLGMFPDIQKKVYEEVMDVLGPDKIVECTDLGKLIYLERVIKETMRLFPVGLLIVRAITGDIQLDNNCIIPAGSSVVLVILKLHRDPEIWPNPTKFDPDRFLPEAIAKRHSYSWLPFSGEPRNCAGVKYAMMAMKSLIATVVRKYQFSTEYKTVEEIRITADLMLKPLDGYKLAIELRE</sequence>
<gene>
    <name evidence="16" type="ORF">ILUMI_21099</name>
</gene>
<evidence type="ECO:0000256" key="15">
    <source>
        <dbReference type="SAM" id="MobiDB-lite"/>
    </source>
</evidence>
<evidence type="ECO:0000256" key="4">
    <source>
        <dbReference type="ARBA" id="ARBA00004406"/>
    </source>
</evidence>
<evidence type="ECO:0000256" key="3">
    <source>
        <dbReference type="ARBA" id="ARBA00004174"/>
    </source>
</evidence>
<dbReference type="InterPro" id="IPR036396">
    <property type="entry name" value="Cyt_P450_sf"/>
</dbReference>
<dbReference type="PANTHER" id="PTHR24291:SF189">
    <property type="entry name" value="CYTOCHROME P450 4C3-RELATED"/>
    <property type="match status" value="1"/>
</dbReference>
<comment type="function">
    <text evidence="2">May be involved in the metabolism of insect hormones and in the breakdown of synthetic insecticides.</text>
</comment>